<proteinExistence type="predicted"/>
<evidence type="ECO:0000313" key="2">
    <source>
        <dbReference type="EMBL" id="KAG2567477.1"/>
    </source>
</evidence>
<dbReference type="EMBL" id="CM029050">
    <property type="protein sequence ID" value="KAG2567477.1"/>
    <property type="molecule type" value="Genomic_DNA"/>
</dbReference>
<comment type="caution">
    <text evidence="2">The sequence shown here is derived from an EMBL/GenBank/DDBJ whole genome shotgun (WGS) entry which is preliminary data.</text>
</comment>
<reference evidence="2" key="1">
    <citation type="submission" date="2020-05" db="EMBL/GenBank/DDBJ databases">
        <title>WGS assembly of Panicum virgatum.</title>
        <authorList>
            <person name="Lovell J.T."/>
            <person name="Jenkins J."/>
            <person name="Shu S."/>
            <person name="Juenger T.E."/>
            <person name="Schmutz J."/>
        </authorList>
    </citation>
    <scope>NUCLEOTIDE SEQUENCE</scope>
    <source>
        <strain evidence="2">AP13</strain>
    </source>
</reference>
<keyword evidence="3" id="KW-1185">Reference proteome</keyword>
<organism evidence="2 3">
    <name type="scientific">Panicum virgatum</name>
    <name type="common">Blackwell switchgrass</name>
    <dbReference type="NCBI Taxonomy" id="38727"/>
    <lineage>
        <taxon>Eukaryota</taxon>
        <taxon>Viridiplantae</taxon>
        <taxon>Streptophyta</taxon>
        <taxon>Embryophyta</taxon>
        <taxon>Tracheophyta</taxon>
        <taxon>Spermatophyta</taxon>
        <taxon>Magnoliopsida</taxon>
        <taxon>Liliopsida</taxon>
        <taxon>Poales</taxon>
        <taxon>Poaceae</taxon>
        <taxon>PACMAD clade</taxon>
        <taxon>Panicoideae</taxon>
        <taxon>Panicodae</taxon>
        <taxon>Paniceae</taxon>
        <taxon>Panicinae</taxon>
        <taxon>Panicum</taxon>
        <taxon>Panicum sect. Hiantes</taxon>
    </lineage>
</organism>
<gene>
    <name evidence="2" type="ORF">PVAP13_7NG358372</name>
</gene>
<evidence type="ECO:0000256" key="1">
    <source>
        <dbReference type="SAM" id="MobiDB-lite"/>
    </source>
</evidence>
<accession>A0A8T0PY26</accession>
<feature type="region of interest" description="Disordered" evidence="1">
    <location>
        <begin position="23"/>
        <end position="56"/>
    </location>
</feature>
<sequence length="56" mass="6201">MLLLIVCSLARCRIHSQCSVPLKLSHHESTTPPSGLHLHEQNKKGLLPRSVPPLAR</sequence>
<protein>
    <submittedName>
        <fullName evidence="2">Uncharacterized protein</fullName>
    </submittedName>
</protein>
<dbReference type="Proteomes" id="UP000823388">
    <property type="component" value="Chromosome 7N"/>
</dbReference>
<name>A0A8T0PY26_PANVG</name>
<evidence type="ECO:0000313" key="3">
    <source>
        <dbReference type="Proteomes" id="UP000823388"/>
    </source>
</evidence>
<dbReference type="AlphaFoldDB" id="A0A8T0PY26"/>